<dbReference type="GO" id="GO:0008237">
    <property type="term" value="F:metallopeptidase activity"/>
    <property type="evidence" value="ECO:0007669"/>
    <property type="project" value="UniProtKB-KW"/>
</dbReference>
<evidence type="ECO:0000256" key="9">
    <source>
        <dbReference type="ARBA" id="ARBA00023316"/>
    </source>
</evidence>
<keyword evidence="9" id="KW-0961">Cell wall biogenesis/degradation</keyword>
<comment type="pathway">
    <text evidence="2">Cell wall biogenesis; cell wall polysaccharide biosynthesis.</text>
</comment>
<comment type="similarity">
    <text evidence="10">Belongs to the peptidase M15 family.</text>
</comment>
<evidence type="ECO:0000256" key="4">
    <source>
        <dbReference type="ARBA" id="ARBA00022723"/>
    </source>
</evidence>
<evidence type="ECO:0000256" key="1">
    <source>
        <dbReference type="ARBA" id="ARBA00001947"/>
    </source>
</evidence>
<dbReference type="GO" id="GO:0006508">
    <property type="term" value="P:proteolysis"/>
    <property type="evidence" value="ECO:0007669"/>
    <property type="project" value="UniProtKB-KW"/>
</dbReference>
<organism evidence="12 13">
    <name type="scientific">Geothermobacter hydrogeniphilus</name>
    <dbReference type="NCBI Taxonomy" id="1969733"/>
    <lineage>
        <taxon>Bacteria</taxon>
        <taxon>Pseudomonadati</taxon>
        <taxon>Thermodesulfobacteriota</taxon>
        <taxon>Desulfuromonadia</taxon>
        <taxon>Desulfuromonadales</taxon>
        <taxon>Geothermobacteraceae</taxon>
        <taxon>Geothermobacter</taxon>
    </lineage>
</organism>
<reference evidence="12 13" key="1">
    <citation type="submission" date="2017-03" db="EMBL/GenBank/DDBJ databases">
        <title>Genome sequence of Geothermobacter sp. EPR-M, Deep-Sea Iron Reducer.</title>
        <authorList>
            <person name="Tully B."/>
            <person name="Savalia P."/>
            <person name="Abuyen K."/>
            <person name="Baughan C."/>
            <person name="Romero E."/>
            <person name="Ronkowski C."/>
            <person name="Torres B."/>
            <person name="Tremblay J."/>
            <person name="Trujillo A."/>
            <person name="Tyler M."/>
            <person name="Perez-Rodriguez I."/>
            <person name="Amend J."/>
        </authorList>
    </citation>
    <scope>NUCLEOTIDE SEQUENCE [LARGE SCALE GENOMIC DNA]</scope>
    <source>
        <strain evidence="12 13">EPR-M</strain>
    </source>
</reference>
<evidence type="ECO:0000256" key="11">
    <source>
        <dbReference type="ARBA" id="ARBA00093666"/>
    </source>
</evidence>
<comment type="cofactor">
    <cofactor evidence="1">
        <name>Zn(2+)</name>
        <dbReference type="ChEBI" id="CHEBI:29105"/>
    </cofactor>
</comment>
<keyword evidence="5" id="KW-0732">Signal</keyword>
<dbReference type="Gene3D" id="3.30.1380.10">
    <property type="match status" value="1"/>
</dbReference>
<dbReference type="InterPro" id="IPR009045">
    <property type="entry name" value="Zn_M74/Hedgehog-like"/>
</dbReference>
<evidence type="ECO:0000256" key="7">
    <source>
        <dbReference type="ARBA" id="ARBA00022833"/>
    </source>
</evidence>
<name>A0A1X0YEY4_9BACT</name>
<sequence>MTRREVLKAGVGAGLGLLLPLPVFAYADGDLTTERCLSLHNLHTGEVLKEIPYRTPQGYQKDALEALNYLLRDYRTGELKEIDPQLFDLLYGVQNRLGACAEFQVISGYRSPRTNELLRRRSRGVAKHSLHMLGKAIDIRLPGCDLSRLRAAAVAVKGGGVGYYPKSNFVHVDTGRVRYW</sequence>
<keyword evidence="13" id="KW-1185">Reference proteome</keyword>
<keyword evidence="4" id="KW-0479">Metal-binding</keyword>
<evidence type="ECO:0000256" key="3">
    <source>
        <dbReference type="ARBA" id="ARBA00022670"/>
    </source>
</evidence>
<accession>A0A1X0YEY4</accession>
<proteinExistence type="inferred from homology"/>
<comment type="caution">
    <text evidence="12">The sequence shown here is derived from an EMBL/GenBank/DDBJ whole genome shotgun (WGS) entry which is preliminary data.</text>
</comment>
<dbReference type="GO" id="GO:0071555">
    <property type="term" value="P:cell wall organization"/>
    <property type="evidence" value="ECO:0007669"/>
    <property type="project" value="UniProtKB-KW"/>
</dbReference>
<evidence type="ECO:0000313" key="13">
    <source>
        <dbReference type="Proteomes" id="UP000193136"/>
    </source>
</evidence>
<evidence type="ECO:0000313" key="12">
    <source>
        <dbReference type="EMBL" id="ORJ63652.1"/>
    </source>
</evidence>
<dbReference type="CDD" id="cd14844">
    <property type="entry name" value="Zn-DD-carboxypeptidase_like"/>
    <property type="match status" value="1"/>
</dbReference>
<dbReference type="Proteomes" id="UP000193136">
    <property type="component" value="Unassembled WGS sequence"/>
</dbReference>
<dbReference type="STRING" id="1969733.B5V00_01645"/>
<evidence type="ECO:0000256" key="2">
    <source>
        <dbReference type="ARBA" id="ARBA00004776"/>
    </source>
</evidence>
<dbReference type="EMBL" id="NAAD01000001">
    <property type="protein sequence ID" value="ORJ63652.1"/>
    <property type="molecule type" value="Genomic_DNA"/>
</dbReference>
<evidence type="ECO:0000256" key="10">
    <source>
        <dbReference type="ARBA" id="ARBA00093448"/>
    </source>
</evidence>
<dbReference type="AlphaFoldDB" id="A0A1X0YEY4"/>
<keyword evidence="7" id="KW-0862">Zinc</keyword>
<evidence type="ECO:0000256" key="5">
    <source>
        <dbReference type="ARBA" id="ARBA00022729"/>
    </source>
</evidence>
<dbReference type="PANTHER" id="PTHR37425:SF1">
    <property type="entry name" value="OUTER MEMBRANE PROTEIN"/>
    <property type="match status" value="1"/>
</dbReference>
<gene>
    <name evidence="12" type="ORF">B5V00_01645</name>
</gene>
<dbReference type="InterPro" id="IPR010275">
    <property type="entry name" value="MepK"/>
</dbReference>
<dbReference type="GO" id="GO:0046872">
    <property type="term" value="F:metal ion binding"/>
    <property type="evidence" value="ECO:0007669"/>
    <property type="project" value="UniProtKB-KW"/>
</dbReference>
<dbReference type="Pfam" id="PF05951">
    <property type="entry name" value="Peptidase_M15_2"/>
    <property type="match status" value="1"/>
</dbReference>
<keyword evidence="6" id="KW-0378">Hydrolase</keyword>
<dbReference type="OrthoDB" id="9782994at2"/>
<evidence type="ECO:0000256" key="6">
    <source>
        <dbReference type="ARBA" id="ARBA00022801"/>
    </source>
</evidence>
<dbReference type="PANTHER" id="PTHR37425">
    <property type="match status" value="1"/>
</dbReference>
<protein>
    <recommendedName>
        <fullName evidence="11">Murein endopeptidase K</fullName>
    </recommendedName>
</protein>
<dbReference type="SUPFAM" id="SSF55166">
    <property type="entry name" value="Hedgehog/DD-peptidase"/>
    <property type="match status" value="1"/>
</dbReference>
<keyword evidence="8" id="KW-0482">Metalloprotease</keyword>
<keyword evidence="3" id="KW-0645">Protease</keyword>
<evidence type="ECO:0000256" key="8">
    <source>
        <dbReference type="ARBA" id="ARBA00023049"/>
    </source>
</evidence>